<keyword evidence="1" id="KW-0472">Membrane</keyword>
<sequence length="579" mass="64293">MGRIPASRSFQYLIIAVIFISIILYFQSSVFYTDAYPGNSTSSFDSPIAHCNINNGQQASEHVEGEGAEWAPTTATITVTTTATSTSTTTVAPILGGPAKNSEPPYCNYCTSSDELCKRYGSFNLARSRAYEGPNARLKRVLRKLRSGQKIKIGIIGGSVSKGHGLTDRRLNWSHIYAEYIRETFARSTSADPANVEVELINGSVGATISEYMETCFREHIPEDVDLVIIELAINDQRLERLAKGYENLIRAIFALPLKPAIINVQIMALMFATITMGGDLHTAIAEYYDTPIISLRNVLLPHIFRSTQLDSSDTSVEDYWFEHDSNGIDLRHLSVQGHRMLGDLLGSFTSRVACEGWREEQLLQNGKNIDIIGGWDWAPYDSDRFEGLSPSLPNPNEGSDVSEYIPRQTLFQKYDHTTILRPATPFCRTTNTLAGTSYYSPYANLLEPLPAPLSTEGLDAFALWSHPQNPGKVWLTARKPGVKAAFKVITSALGRVRVTYLRSESYGLGSVWCWLDNDRQKGRRLDGYWTLKDIHVANTHAIVEDATPGEHILHCEILKETKDPGGGTEFRIVAVDAL</sequence>
<evidence type="ECO:0008006" key="4">
    <source>
        <dbReference type="Google" id="ProtNLM"/>
    </source>
</evidence>
<proteinExistence type="predicted"/>
<dbReference type="PANTHER" id="PTHR34407:SF1">
    <property type="entry name" value="SGNH HYDROLASE-TYPE ESTERASE DOMAIN-CONTAINING PROTEIN"/>
    <property type="match status" value="1"/>
</dbReference>
<evidence type="ECO:0000256" key="1">
    <source>
        <dbReference type="SAM" id="Phobius"/>
    </source>
</evidence>
<dbReference type="InterPro" id="IPR036514">
    <property type="entry name" value="SGNH_hydro_sf"/>
</dbReference>
<dbReference type="CDD" id="cd00229">
    <property type="entry name" value="SGNH_hydrolase"/>
    <property type="match status" value="1"/>
</dbReference>
<protein>
    <recommendedName>
        <fullName evidence="4">Capsule structure designer protein</fullName>
    </recommendedName>
</protein>
<dbReference type="AlphaFoldDB" id="A0A9W9DHF4"/>
<keyword evidence="3" id="KW-1185">Reference proteome</keyword>
<name>A0A9W9DHF4_9AGAR</name>
<feature type="transmembrane region" description="Helical" evidence="1">
    <location>
        <begin position="12"/>
        <end position="32"/>
    </location>
</feature>
<organism evidence="2 3">
    <name type="scientific">Lentinula aciculospora</name>
    <dbReference type="NCBI Taxonomy" id="153920"/>
    <lineage>
        <taxon>Eukaryota</taxon>
        <taxon>Fungi</taxon>
        <taxon>Dikarya</taxon>
        <taxon>Basidiomycota</taxon>
        <taxon>Agaricomycotina</taxon>
        <taxon>Agaricomycetes</taxon>
        <taxon>Agaricomycetidae</taxon>
        <taxon>Agaricales</taxon>
        <taxon>Marasmiineae</taxon>
        <taxon>Omphalotaceae</taxon>
        <taxon>Lentinula</taxon>
    </lineage>
</organism>
<dbReference type="Proteomes" id="UP001150266">
    <property type="component" value="Unassembled WGS sequence"/>
</dbReference>
<keyword evidence="1" id="KW-0812">Transmembrane</keyword>
<reference evidence="2" key="1">
    <citation type="submission" date="2022-08" db="EMBL/GenBank/DDBJ databases">
        <title>A Global Phylogenomic Analysis of the Shiitake Genus Lentinula.</title>
        <authorList>
            <consortium name="DOE Joint Genome Institute"/>
            <person name="Sierra-Patev S."/>
            <person name="Min B."/>
            <person name="Naranjo-Ortiz M."/>
            <person name="Looney B."/>
            <person name="Konkel Z."/>
            <person name="Slot J.C."/>
            <person name="Sakamoto Y."/>
            <person name="Steenwyk J.L."/>
            <person name="Rokas A."/>
            <person name="Carro J."/>
            <person name="Camarero S."/>
            <person name="Ferreira P."/>
            <person name="Molpeceres G."/>
            <person name="Ruiz-Duenas F.J."/>
            <person name="Serrano A."/>
            <person name="Henrissat B."/>
            <person name="Drula E."/>
            <person name="Hughes K.W."/>
            <person name="Mata J.L."/>
            <person name="Ishikawa N.K."/>
            <person name="Vargas-Isla R."/>
            <person name="Ushijima S."/>
            <person name="Smith C.A."/>
            <person name="Ahrendt S."/>
            <person name="Andreopoulos W."/>
            <person name="He G."/>
            <person name="Labutti K."/>
            <person name="Lipzen A."/>
            <person name="Ng V."/>
            <person name="Riley R."/>
            <person name="Sandor L."/>
            <person name="Barry K."/>
            <person name="Martinez A.T."/>
            <person name="Xiao Y."/>
            <person name="Gibbons J.G."/>
            <person name="Terashima K."/>
            <person name="Grigoriev I.V."/>
            <person name="Hibbett D.S."/>
        </authorList>
    </citation>
    <scope>NUCLEOTIDE SEQUENCE</scope>
    <source>
        <strain evidence="2">JLM2183</strain>
    </source>
</reference>
<keyword evidence="1" id="KW-1133">Transmembrane helix</keyword>
<gene>
    <name evidence="2" type="ORF">J3R30DRAFT_1122654</name>
</gene>
<evidence type="ECO:0000313" key="2">
    <source>
        <dbReference type="EMBL" id="KAJ4470801.1"/>
    </source>
</evidence>
<dbReference type="Gene3D" id="3.40.50.1110">
    <property type="entry name" value="SGNH hydrolase"/>
    <property type="match status" value="1"/>
</dbReference>
<dbReference type="EMBL" id="JAOTPV010000024">
    <property type="protein sequence ID" value="KAJ4470801.1"/>
    <property type="molecule type" value="Genomic_DNA"/>
</dbReference>
<dbReference type="OrthoDB" id="544608at2759"/>
<evidence type="ECO:0000313" key="3">
    <source>
        <dbReference type="Proteomes" id="UP001150266"/>
    </source>
</evidence>
<accession>A0A9W9DHF4</accession>
<dbReference type="PANTHER" id="PTHR34407">
    <property type="entry name" value="EXPRESSED PROTEIN"/>
    <property type="match status" value="1"/>
</dbReference>
<dbReference type="SUPFAM" id="SSF52266">
    <property type="entry name" value="SGNH hydrolase"/>
    <property type="match status" value="1"/>
</dbReference>
<comment type="caution">
    <text evidence="2">The sequence shown here is derived from an EMBL/GenBank/DDBJ whole genome shotgun (WGS) entry which is preliminary data.</text>
</comment>